<proteinExistence type="inferred from homology"/>
<dbReference type="SMART" id="SM00864">
    <property type="entry name" value="Tubulin"/>
    <property type="match status" value="1"/>
</dbReference>
<dbReference type="GO" id="GO:0005737">
    <property type="term" value="C:cytoplasm"/>
    <property type="evidence" value="ECO:0007669"/>
    <property type="project" value="UniProtKB-SubCell"/>
</dbReference>
<evidence type="ECO:0000256" key="2">
    <source>
        <dbReference type="ARBA" id="ARBA00022490"/>
    </source>
</evidence>
<dbReference type="PANTHER" id="PTHR30314:SF10">
    <property type="entry name" value="TUBULIN-LIKE PROTEIN CETZ"/>
    <property type="match status" value="1"/>
</dbReference>
<reference evidence="9 10" key="1">
    <citation type="submission" date="2018-07" db="EMBL/GenBank/DDBJ databases">
        <title>Genome sequences of Haloplanus sp. CBA1112.</title>
        <authorList>
            <person name="Kim Y.B."/>
            <person name="Roh S.W."/>
        </authorList>
    </citation>
    <scope>NUCLEOTIDE SEQUENCE [LARGE SCALE GENOMIC DNA]</scope>
    <source>
        <strain evidence="9 10">CBA1112</strain>
    </source>
</reference>
<feature type="region of interest" description="Disordered" evidence="7">
    <location>
        <begin position="360"/>
        <end position="392"/>
    </location>
</feature>
<accession>A0A345EGA3</accession>
<dbReference type="KEGG" id="haq:DU484_15980"/>
<comment type="function">
    <text evidence="6">Involved in cell shape control.</text>
</comment>
<evidence type="ECO:0000256" key="1">
    <source>
        <dbReference type="ARBA" id="ARBA00006877"/>
    </source>
</evidence>
<dbReference type="GO" id="GO:0003924">
    <property type="term" value="F:GTPase activity"/>
    <property type="evidence" value="ECO:0007669"/>
    <property type="project" value="InterPro"/>
</dbReference>
<sequence length="392" mass="41676">MKLALVGIGGAGSRLVDTIRGVETAGDRKLCYGHLLTVDISRTVDDEFDHVPPEKHVTIGDTHREVDSGVDGDQDLAVEISRTDFPEIHRTLDSIPMRKLDGVLVVAGLGGGTGSGAGAVLVERLQDMYDKPVYVLGVLPGEHEGGRPALNAARSLRSLVPAADSVLLFDNDRWVSGSDADTDADDNDGYARANRELASRIVTLFARENTDPESIGANTMDSSDLIRTLSPGGVASIGYAETDLDDGGGFLSWLRSLLPGGGDDDSDEPTDAVKIQSLVRQALNSRLTLPCEVSSAERALVVLSGPPEELSRRGFESARQWLEEETETVEVLAGDDPRAGASTVSAVVLLSNVTEVPRIDSLQRRAVEHEGAGENEDRNGTADPVQATDESD</sequence>
<dbReference type="Gene3D" id="3.30.1330.20">
    <property type="entry name" value="Tubulin/FtsZ, C-terminal domain"/>
    <property type="match status" value="1"/>
</dbReference>
<dbReference type="SUPFAM" id="SSF52490">
    <property type="entry name" value="Tubulin nucleotide-binding domain-like"/>
    <property type="match status" value="1"/>
</dbReference>
<keyword evidence="3 6" id="KW-0547">Nucleotide-binding</keyword>
<feature type="binding site" evidence="6">
    <location>
        <begin position="112"/>
        <end position="114"/>
    </location>
    <ligand>
        <name>GTP</name>
        <dbReference type="ChEBI" id="CHEBI:37565"/>
    </ligand>
</feature>
<evidence type="ECO:0000256" key="7">
    <source>
        <dbReference type="SAM" id="MobiDB-lite"/>
    </source>
</evidence>
<dbReference type="InterPro" id="IPR032907">
    <property type="entry name" value="CetZ"/>
</dbReference>
<organism evidence="9 10">
    <name type="scientific">Haloplanus rubicundus</name>
    <dbReference type="NCBI Taxonomy" id="1547898"/>
    <lineage>
        <taxon>Archaea</taxon>
        <taxon>Methanobacteriati</taxon>
        <taxon>Methanobacteriota</taxon>
        <taxon>Stenosarchaea group</taxon>
        <taxon>Halobacteria</taxon>
        <taxon>Halobacteriales</taxon>
        <taxon>Haloferacaceae</taxon>
        <taxon>Haloplanus</taxon>
    </lineage>
</organism>
<dbReference type="InterPro" id="IPR037103">
    <property type="entry name" value="Tubulin/FtsZ-like_C"/>
</dbReference>
<comment type="caution">
    <text evidence="6">Lacks conserved residue(s) required for the propagation of feature annotation.</text>
</comment>
<dbReference type="GO" id="GO:0051301">
    <property type="term" value="P:cell division"/>
    <property type="evidence" value="ECO:0007669"/>
    <property type="project" value="UniProtKB-KW"/>
</dbReference>
<comment type="similarity">
    <text evidence="1 6">Belongs to the CetZ family.</text>
</comment>
<dbReference type="InterPro" id="IPR045061">
    <property type="entry name" value="FtsZ/CetZ"/>
</dbReference>
<feature type="binding site" evidence="6">
    <location>
        <position position="144"/>
    </location>
    <ligand>
        <name>GTP</name>
        <dbReference type="ChEBI" id="CHEBI:37565"/>
    </ligand>
</feature>
<dbReference type="GO" id="GO:0005525">
    <property type="term" value="F:GTP binding"/>
    <property type="evidence" value="ECO:0007669"/>
    <property type="project" value="UniProtKB-UniRule"/>
</dbReference>
<comment type="subcellular location">
    <subcellularLocation>
        <location evidence="6">Cytoplasm</location>
    </subcellularLocation>
</comment>
<dbReference type="GeneID" id="37288508"/>
<dbReference type="InterPro" id="IPR048737">
    <property type="entry name" value="CetZ_C"/>
</dbReference>
<evidence type="ECO:0000313" key="9">
    <source>
        <dbReference type="EMBL" id="AXG11225.1"/>
    </source>
</evidence>
<dbReference type="EMBL" id="CP031148">
    <property type="protein sequence ID" value="AXG11225.1"/>
    <property type="molecule type" value="Genomic_DNA"/>
</dbReference>
<evidence type="ECO:0000259" key="8">
    <source>
        <dbReference type="SMART" id="SM00864"/>
    </source>
</evidence>
<keyword evidence="9" id="KW-0131">Cell cycle</keyword>
<gene>
    <name evidence="6" type="primary">cetZ</name>
    <name evidence="9" type="ORF">DU484_15980</name>
</gene>
<evidence type="ECO:0000256" key="6">
    <source>
        <dbReference type="HAMAP-Rule" id="MF_01946"/>
    </source>
</evidence>
<protein>
    <recommendedName>
        <fullName evidence="6">Tubulin-like protein CetZ</fullName>
    </recommendedName>
</protein>
<dbReference type="InterPro" id="IPR017975">
    <property type="entry name" value="Tubulin_CS"/>
</dbReference>
<dbReference type="Pfam" id="PF21011">
    <property type="entry name" value="CetZ_C"/>
    <property type="match status" value="1"/>
</dbReference>
<dbReference type="InterPro" id="IPR003008">
    <property type="entry name" value="Tubulin_FtsZ_GTPase"/>
</dbReference>
<keyword evidence="5 6" id="KW-0342">GTP-binding</keyword>
<dbReference type="PROSITE" id="PS00227">
    <property type="entry name" value="TUBULIN"/>
    <property type="match status" value="1"/>
</dbReference>
<feature type="binding site" evidence="6">
    <location>
        <position position="171"/>
    </location>
    <ligand>
        <name>GTP</name>
        <dbReference type="ChEBI" id="CHEBI:37565"/>
    </ligand>
</feature>
<dbReference type="PANTHER" id="PTHR30314">
    <property type="entry name" value="CELL DIVISION PROTEIN FTSZ-RELATED"/>
    <property type="match status" value="1"/>
</dbReference>
<dbReference type="RefSeq" id="WP_114606422.1">
    <property type="nucleotide sequence ID" value="NZ_CP031148.1"/>
</dbReference>
<dbReference type="CDD" id="cd02202">
    <property type="entry name" value="CetZ_tubulin-like"/>
    <property type="match status" value="1"/>
</dbReference>
<dbReference type="Pfam" id="PF00091">
    <property type="entry name" value="Tubulin"/>
    <property type="match status" value="1"/>
</dbReference>
<dbReference type="GO" id="GO:0005874">
    <property type="term" value="C:microtubule"/>
    <property type="evidence" value="ECO:0007669"/>
    <property type="project" value="InterPro"/>
</dbReference>
<keyword evidence="9" id="KW-0132">Cell division</keyword>
<dbReference type="InterPro" id="IPR036525">
    <property type="entry name" value="Tubulin/FtsZ_GTPase_sf"/>
</dbReference>
<dbReference type="PRINTS" id="PR00423">
    <property type="entry name" value="CELLDVISFTSZ"/>
</dbReference>
<evidence type="ECO:0000256" key="3">
    <source>
        <dbReference type="ARBA" id="ARBA00022741"/>
    </source>
</evidence>
<feature type="domain" description="Tubulin/FtsZ GTPase" evidence="8">
    <location>
        <begin position="2"/>
        <end position="209"/>
    </location>
</feature>
<dbReference type="AlphaFoldDB" id="A0A345EGA3"/>
<evidence type="ECO:0000313" key="10">
    <source>
        <dbReference type="Proteomes" id="UP000252985"/>
    </source>
</evidence>
<evidence type="ECO:0000256" key="4">
    <source>
        <dbReference type="ARBA" id="ARBA00022960"/>
    </source>
</evidence>
<dbReference type="HAMAP" id="MF_01946">
    <property type="entry name" value="CetZ"/>
    <property type="match status" value="1"/>
</dbReference>
<feature type="binding site" evidence="6">
    <location>
        <position position="194"/>
    </location>
    <ligand>
        <name>GTP</name>
        <dbReference type="ChEBI" id="CHEBI:37565"/>
    </ligand>
</feature>
<keyword evidence="4 6" id="KW-0133">Cell shape</keyword>
<feature type="compositionally biased region" description="Basic and acidic residues" evidence="7">
    <location>
        <begin position="360"/>
        <end position="380"/>
    </location>
</feature>
<evidence type="ECO:0000256" key="5">
    <source>
        <dbReference type="ARBA" id="ARBA00023134"/>
    </source>
</evidence>
<dbReference type="Proteomes" id="UP000252985">
    <property type="component" value="Chromosome"/>
</dbReference>
<dbReference type="GO" id="GO:0007017">
    <property type="term" value="P:microtubule-based process"/>
    <property type="evidence" value="ECO:0007669"/>
    <property type="project" value="InterPro"/>
</dbReference>
<name>A0A345EGA3_9EURY</name>
<dbReference type="Gene3D" id="3.40.50.1440">
    <property type="entry name" value="Tubulin/FtsZ, GTPase domain"/>
    <property type="match status" value="1"/>
</dbReference>
<dbReference type="GO" id="GO:0032153">
    <property type="term" value="C:cell division site"/>
    <property type="evidence" value="ECO:0007669"/>
    <property type="project" value="TreeGrafter"/>
</dbReference>
<dbReference type="GO" id="GO:0008360">
    <property type="term" value="P:regulation of cell shape"/>
    <property type="evidence" value="ECO:0007669"/>
    <property type="project" value="UniProtKB-UniRule"/>
</dbReference>
<keyword evidence="2 6" id="KW-0963">Cytoplasm</keyword>